<gene>
    <name evidence="15" type="ORF">CU097_007567</name>
</gene>
<keyword evidence="6" id="KW-0999">Mitochondrion inner membrane</keyword>
<feature type="region of interest" description="Disordered" evidence="13">
    <location>
        <begin position="717"/>
        <end position="738"/>
    </location>
</feature>
<evidence type="ECO:0000256" key="12">
    <source>
        <dbReference type="ARBA" id="ARBA00031407"/>
    </source>
</evidence>
<dbReference type="InterPro" id="IPR005341">
    <property type="entry name" value="Tim16"/>
</dbReference>
<evidence type="ECO:0000256" key="6">
    <source>
        <dbReference type="ARBA" id="ARBA00022792"/>
    </source>
</evidence>
<dbReference type="InterPro" id="IPR036869">
    <property type="entry name" value="J_dom_sf"/>
</dbReference>
<comment type="similarity">
    <text evidence="2">Belongs to the TIM16/PAM16 family.</text>
</comment>
<dbReference type="Pfam" id="PF03656">
    <property type="entry name" value="Pam16"/>
    <property type="match status" value="1"/>
</dbReference>
<evidence type="ECO:0000256" key="8">
    <source>
        <dbReference type="ARBA" id="ARBA00023010"/>
    </source>
</evidence>
<sequence length="738" mass="83597">MDIPLYLVILLAAYCSLVTALPTNITLQFHVIHALDHQLGQNEMAVSINNKLYPLDNKNTQDPLIYAGQVSSPDALQYQYVILDEKGTEIEREPFSRTIDYVPMFDFYGRQPTVQTDRQQRLPLVQFTEMSANVYNHPGNPDQVHPINEIPTLHVQADIGELQKLHDGVLEDILITANLSRISADHVDFFEIKFSLSGQTSRLFNKLSYSFFIRDSNKRTLDGYKRFKLRSCATDPSYMREKLYYDILAASQVPTARASYVRLFINQEPQGLYMLVDKYKEPFSKKVFGNDQPDYKRGTLFQGSMQENPMAVGRLRLGANLGYLGPTIKDYVEPEVNQSVYKIQEYPSKSMSEDQTMASLVSFIQFIESTKTFAGTKEELAVEWNKKLDVPTFLKNLALEIILGHNDGYLGEAHNYLLYQDPGQNGRFIWLPSDLDQTFGNTLVPANEQENADNSFKRVDQFGLLNNIARRPLVSQLLQVDEFRDQWFRIIQDYYNYLFKSDTVLTYTNYLKMLIQTDVQWDKQLQRVNRFQGNQSVFQNQLRQKILQLPLGGDFYERIDKIDFDMAINGTIVNHSSIVSITGYLSIVNQSLSGFSARIIAQIVVSLGSVVTRAFIAAYKQAAANAKHGAGAAGGARTGTKEAVLDALTRKTGMSMEEACQILNVTKEADISKLTKNYEHLFNVNDPAKGGSFYLQSKVVRAKERFELEKAQELKAKATQEAAEAAAKEAQSRTPPPS</sequence>
<keyword evidence="7" id="KW-0653">Protein transport</keyword>
<keyword evidence="9" id="KW-0496">Mitochondrion</keyword>
<dbReference type="GO" id="GO:0030150">
    <property type="term" value="P:protein import into mitochondrial matrix"/>
    <property type="evidence" value="ECO:0007669"/>
    <property type="project" value="InterPro"/>
</dbReference>
<dbReference type="OrthoDB" id="10262892at2759"/>
<evidence type="ECO:0000256" key="11">
    <source>
        <dbReference type="ARBA" id="ARBA00030422"/>
    </source>
</evidence>
<evidence type="ECO:0000256" key="13">
    <source>
        <dbReference type="SAM" id="MobiDB-lite"/>
    </source>
</evidence>
<dbReference type="Pfam" id="PF08757">
    <property type="entry name" value="CotH"/>
    <property type="match status" value="1"/>
</dbReference>
<dbReference type="EMBL" id="PJQL01001439">
    <property type="protein sequence ID" value="RCH88595.1"/>
    <property type="molecule type" value="Genomic_DNA"/>
</dbReference>
<dbReference type="AlphaFoldDB" id="A0A367JFE6"/>
<evidence type="ECO:0000256" key="9">
    <source>
        <dbReference type="ARBA" id="ARBA00023128"/>
    </source>
</evidence>
<dbReference type="Gene3D" id="1.10.287.110">
    <property type="entry name" value="DnaJ domain"/>
    <property type="match status" value="1"/>
</dbReference>
<keyword evidence="16" id="KW-1185">Reference proteome</keyword>
<accession>A0A367JFE6</accession>
<evidence type="ECO:0000256" key="3">
    <source>
        <dbReference type="ARBA" id="ARBA00013571"/>
    </source>
</evidence>
<dbReference type="GO" id="GO:0005744">
    <property type="term" value="C:TIM23 mitochondrial import inner membrane translocase complex"/>
    <property type="evidence" value="ECO:0007669"/>
    <property type="project" value="InterPro"/>
</dbReference>
<keyword evidence="10" id="KW-0472">Membrane</keyword>
<evidence type="ECO:0000256" key="1">
    <source>
        <dbReference type="ARBA" id="ARBA00004637"/>
    </source>
</evidence>
<feature type="signal peptide" evidence="14">
    <location>
        <begin position="1"/>
        <end position="20"/>
    </location>
</feature>
<evidence type="ECO:0000256" key="14">
    <source>
        <dbReference type="SAM" id="SignalP"/>
    </source>
</evidence>
<organism evidence="15 16">
    <name type="scientific">Rhizopus azygosporus</name>
    <name type="common">Rhizopus microsporus var. azygosporus</name>
    <dbReference type="NCBI Taxonomy" id="86630"/>
    <lineage>
        <taxon>Eukaryota</taxon>
        <taxon>Fungi</taxon>
        <taxon>Fungi incertae sedis</taxon>
        <taxon>Mucoromycota</taxon>
        <taxon>Mucoromycotina</taxon>
        <taxon>Mucoromycetes</taxon>
        <taxon>Mucorales</taxon>
        <taxon>Mucorineae</taxon>
        <taxon>Rhizopodaceae</taxon>
        <taxon>Rhizopus</taxon>
    </lineage>
</organism>
<dbReference type="PANTHER" id="PTHR12388:SF0">
    <property type="entry name" value="MITOCHONDRIAL IMPORT INNER MEMBRANE TRANSLOCASE SUBUNIT TIM16"/>
    <property type="match status" value="1"/>
</dbReference>
<reference evidence="15 16" key="1">
    <citation type="journal article" date="2018" name="G3 (Bethesda)">
        <title>Phylogenetic and Phylogenomic Definition of Rhizopus Species.</title>
        <authorList>
            <person name="Gryganskyi A.P."/>
            <person name="Golan J."/>
            <person name="Dolatabadi S."/>
            <person name="Mondo S."/>
            <person name="Robb S."/>
            <person name="Idnurm A."/>
            <person name="Muszewska A."/>
            <person name="Steczkiewicz K."/>
            <person name="Masonjones S."/>
            <person name="Liao H.L."/>
            <person name="Gajdeczka M.T."/>
            <person name="Anike F."/>
            <person name="Vuek A."/>
            <person name="Anishchenko I.M."/>
            <person name="Voigt K."/>
            <person name="de Hoog G.S."/>
            <person name="Smith M.E."/>
            <person name="Heitman J."/>
            <person name="Vilgalys R."/>
            <person name="Stajich J.E."/>
        </authorList>
    </citation>
    <scope>NUCLEOTIDE SEQUENCE [LARGE SCALE GENOMIC DNA]</scope>
    <source>
        <strain evidence="15 16">CBS 357.93</strain>
    </source>
</reference>
<evidence type="ECO:0000256" key="10">
    <source>
        <dbReference type="ARBA" id="ARBA00023136"/>
    </source>
</evidence>
<name>A0A367JFE6_RHIAZ</name>
<dbReference type="FunFam" id="1.10.287.110:FF:000006">
    <property type="entry name" value="Import inner membrane translocase subunit TIM16"/>
    <property type="match status" value="1"/>
</dbReference>
<comment type="caution">
    <text evidence="15">The sequence shown here is derived from an EMBL/GenBank/DDBJ whole genome shotgun (WGS) entry which is preliminary data.</text>
</comment>
<keyword evidence="8" id="KW-0811">Translocation</keyword>
<dbReference type="PANTHER" id="PTHR12388">
    <property type="entry name" value="MITOCHONDRIA ASSOCIATED GRANULOCYTE MACROPHAGE CSF SIGNALING MOLECULE"/>
    <property type="match status" value="1"/>
</dbReference>
<dbReference type="Proteomes" id="UP000252139">
    <property type="component" value="Unassembled WGS sequence"/>
</dbReference>
<dbReference type="InterPro" id="IPR014867">
    <property type="entry name" value="Spore_coat_CotH_CotH2/3/7"/>
</dbReference>
<proteinExistence type="inferred from homology"/>
<keyword evidence="5" id="KW-0813">Transport</keyword>
<feature type="chain" id="PRO_5016925263" description="Mitochondrial import inner membrane translocase subunit TIM16" evidence="14">
    <location>
        <begin position="21"/>
        <end position="738"/>
    </location>
</feature>
<protein>
    <recommendedName>
        <fullName evidence="4">Mitochondrial import inner membrane translocase subunit TIM16</fullName>
    </recommendedName>
    <alternativeName>
        <fullName evidence="3">Mitochondrial import inner membrane translocase subunit tim16</fullName>
    </alternativeName>
    <alternativeName>
        <fullName evidence="11 12">Presequence translocated-associated motor subunit PAM16</fullName>
    </alternativeName>
</protein>
<evidence type="ECO:0000256" key="4">
    <source>
        <dbReference type="ARBA" id="ARBA00020721"/>
    </source>
</evidence>
<evidence type="ECO:0000256" key="5">
    <source>
        <dbReference type="ARBA" id="ARBA00022448"/>
    </source>
</evidence>
<evidence type="ECO:0000313" key="15">
    <source>
        <dbReference type="EMBL" id="RCH88595.1"/>
    </source>
</evidence>
<comment type="subcellular location">
    <subcellularLocation>
        <location evidence="1">Mitochondrion inner membrane</location>
        <topology evidence="1">Peripheral membrane protein</topology>
    </subcellularLocation>
</comment>
<evidence type="ECO:0000313" key="16">
    <source>
        <dbReference type="Proteomes" id="UP000252139"/>
    </source>
</evidence>
<keyword evidence="14" id="KW-0732">Signal</keyword>
<evidence type="ECO:0000256" key="2">
    <source>
        <dbReference type="ARBA" id="ARBA00008817"/>
    </source>
</evidence>
<dbReference type="STRING" id="86630.A0A367JFE6"/>
<evidence type="ECO:0000256" key="7">
    <source>
        <dbReference type="ARBA" id="ARBA00022927"/>
    </source>
</evidence>